<feature type="transmembrane region" description="Helical" evidence="1">
    <location>
        <begin position="7"/>
        <end position="32"/>
    </location>
</feature>
<evidence type="ECO:0000259" key="2">
    <source>
        <dbReference type="PROSITE" id="PS50076"/>
    </source>
</evidence>
<dbReference type="PROSITE" id="PS50076">
    <property type="entry name" value="DNAJ_2"/>
    <property type="match status" value="1"/>
</dbReference>
<feature type="domain" description="J" evidence="2">
    <location>
        <begin position="180"/>
        <end position="242"/>
    </location>
</feature>
<dbReference type="InterPro" id="IPR001623">
    <property type="entry name" value="DnaJ_domain"/>
</dbReference>
<dbReference type="Gene3D" id="1.10.287.110">
    <property type="entry name" value="DnaJ domain"/>
    <property type="match status" value="1"/>
</dbReference>
<keyword evidence="1" id="KW-1133">Transmembrane helix</keyword>
<evidence type="ECO:0000256" key="1">
    <source>
        <dbReference type="SAM" id="Phobius"/>
    </source>
</evidence>
<dbReference type="AlphaFoldDB" id="A0A9D1UZM2"/>
<accession>A0A9D1UZM2</accession>
<evidence type="ECO:0000313" key="4">
    <source>
        <dbReference type="Proteomes" id="UP000824202"/>
    </source>
</evidence>
<organism evidence="3 4">
    <name type="scientific">Candidatus Odoribacter faecigallinarum</name>
    <dbReference type="NCBI Taxonomy" id="2838706"/>
    <lineage>
        <taxon>Bacteria</taxon>
        <taxon>Pseudomonadati</taxon>
        <taxon>Bacteroidota</taxon>
        <taxon>Bacteroidia</taxon>
        <taxon>Bacteroidales</taxon>
        <taxon>Odoribacteraceae</taxon>
        <taxon>Odoribacter</taxon>
    </lineage>
</organism>
<dbReference type="Proteomes" id="UP000824202">
    <property type="component" value="Unassembled WGS sequence"/>
</dbReference>
<dbReference type="Pfam" id="PF05099">
    <property type="entry name" value="TerB"/>
    <property type="match status" value="1"/>
</dbReference>
<dbReference type="InterPro" id="IPR007791">
    <property type="entry name" value="DjlA_N"/>
</dbReference>
<keyword evidence="1" id="KW-0472">Membrane</keyword>
<dbReference type="InterPro" id="IPR036869">
    <property type="entry name" value="J_dom_sf"/>
</dbReference>
<dbReference type="SUPFAM" id="SSF158682">
    <property type="entry name" value="TerB-like"/>
    <property type="match status" value="1"/>
</dbReference>
<dbReference type="PRINTS" id="PR00625">
    <property type="entry name" value="JDOMAIN"/>
</dbReference>
<dbReference type="InterPro" id="IPR050817">
    <property type="entry name" value="DjlA_DnaK_co-chaperone"/>
</dbReference>
<dbReference type="SMART" id="SM00271">
    <property type="entry name" value="DnaJ"/>
    <property type="match status" value="1"/>
</dbReference>
<evidence type="ECO:0000313" key="3">
    <source>
        <dbReference type="EMBL" id="HIX03029.1"/>
    </source>
</evidence>
<dbReference type="PANTHER" id="PTHR24074">
    <property type="entry name" value="CO-CHAPERONE PROTEIN DJLA"/>
    <property type="match status" value="1"/>
</dbReference>
<proteinExistence type="predicted"/>
<dbReference type="EMBL" id="DXFT01000057">
    <property type="protein sequence ID" value="HIX03029.1"/>
    <property type="molecule type" value="Genomic_DNA"/>
</dbReference>
<reference evidence="3" key="1">
    <citation type="journal article" date="2021" name="PeerJ">
        <title>Extensive microbial diversity within the chicken gut microbiome revealed by metagenomics and culture.</title>
        <authorList>
            <person name="Gilroy R."/>
            <person name="Ravi A."/>
            <person name="Getino M."/>
            <person name="Pursley I."/>
            <person name="Horton D.L."/>
            <person name="Alikhan N.F."/>
            <person name="Baker D."/>
            <person name="Gharbi K."/>
            <person name="Hall N."/>
            <person name="Watson M."/>
            <person name="Adriaenssens E.M."/>
            <person name="Foster-Nyarko E."/>
            <person name="Jarju S."/>
            <person name="Secka A."/>
            <person name="Antonio M."/>
            <person name="Oren A."/>
            <person name="Chaudhuri R.R."/>
            <person name="La Ragione R."/>
            <person name="Hildebrand F."/>
            <person name="Pallen M.J."/>
        </authorList>
    </citation>
    <scope>NUCLEOTIDE SEQUENCE</scope>
    <source>
        <strain evidence="3">23274</strain>
    </source>
</reference>
<dbReference type="InterPro" id="IPR029024">
    <property type="entry name" value="TerB-like"/>
</dbReference>
<dbReference type="CDD" id="cd06257">
    <property type="entry name" value="DnaJ"/>
    <property type="match status" value="1"/>
</dbReference>
<name>A0A9D1UZM2_9BACT</name>
<sequence>MAKYGKWIGAGLGFVMGGPLGALLGLFIGSTFDNITNAATPTGDNPASPNNGRGDFMFSLLVLATAMMKADGRIMRSELDYVKEFLKRNFGLEATQEAMGMIKKLSEQHIPLQEVCMQIRYNMAPASRTQLLYFLVGIAKADGNVCSHEIELLEQISDMLGIDKTTFNSIKSMHYDDLESAYRILGVSSSATDEEVKKAYRKMALENHPDKVSHLGEDIRKAAEEKFTQINVAYEKIKKQRNMN</sequence>
<comment type="caution">
    <text evidence="3">The sequence shown here is derived from an EMBL/GenBank/DDBJ whole genome shotgun (WGS) entry which is preliminary data.</text>
</comment>
<dbReference type="Gene3D" id="1.10.3680.10">
    <property type="entry name" value="TerB-like"/>
    <property type="match status" value="1"/>
</dbReference>
<keyword evidence="1" id="KW-0812">Transmembrane</keyword>
<protein>
    <submittedName>
        <fullName evidence="3">TerB family tellurite resistance protein</fullName>
    </submittedName>
</protein>
<dbReference type="Pfam" id="PF00226">
    <property type="entry name" value="DnaJ"/>
    <property type="match status" value="1"/>
</dbReference>
<reference evidence="3" key="2">
    <citation type="submission" date="2021-04" db="EMBL/GenBank/DDBJ databases">
        <authorList>
            <person name="Gilroy R."/>
        </authorList>
    </citation>
    <scope>NUCLEOTIDE SEQUENCE</scope>
    <source>
        <strain evidence="3">23274</strain>
    </source>
</reference>
<dbReference type="SUPFAM" id="SSF46565">
    <property type="entry name" value="Chaperone J-domain"/>
    <property type="match status" value="1"/>
</dbReference>
<gene>
    <name evidence="3" type="ORF">H9863_02785</name>
</gene>